<comment type="similarity">
    <text evidence="3">Belongs to the UTP5 family.</text>
</comment>
<evidence type="ECO:0000256" key="2">
    <source>
        <dbReference type="ARBA" id="ARBA00023242"/>
    </source>
</evidence>
<name>A0A099NV16_PICKU</name>
<evidence type="ECO:0000313" key="6">
    <source>
        <dbReference type="EMBL" id="KGK36405.1"/>
    </source>
</evidence>
<dbReference type="eggNOG" id="KOG4547">
    <property type="taxonomic scope" value="Eukaryota"/>
</dbReference>
<proteinExistence type="inferred from homology"/>
<accession>A0A099NV16</accession>
<evidence type="ECO:0000313" key="7">
    <source>
        <dbReference type="Proteomes" id="UP000029867"/>
    </source>
</evidence>
<dbReference type="InterPro" id="IPR052414">
    <property type="entry name" value="U3_snoRNA-assoc_WDR"/>
</dbReference>
<evidence type="ECO:0000256" key="4">
    <source>
        <dbReference type="SAM" id="MobiDB-lite"/>
    </source>
</evidence>
<dbReference type="GO" id="GO:0005730">
    <property type="term" value="C:nucleolus"/>
    <property type="evidence" value="ECO:0007669"/>
    <property type="project" value="TreeGrafter"/>
</dbReference>
<dbReference type="SUPFAM" id="SSF50978">
    <property type="entry name" value="WD40 repeat-like"/>
    <property type="match status" value="1"/>
</dbReference>
<dbReference type="VEuPathDB" id="FungiDB:C5L36_0C10600"/>
<dbReference type="AlphaFoldDB" id="A0A099NV16"/>
<dbReference type="HOGENOM" id="CLU_413351_0_0_1"/>
<dbReference type="EMBL" id="JQFK01000073">
    <property type="protein sequence ID" value="KGK36405.1"/>
    <property type="molecule type" value="Genomic_DNA"/>
</dbReference>
<gene>
    <name evidence="6" type="ORF">JL09_g4440</name>
</gene>
<feature type="region of interest" description="Disordered" evidence="4">
    <location>
        <begin position="399"/>
        <end position="418"/>
    </location>
</feature>
<evidence type="ECO:0000256" key="3">
    <source>
        <dbReference type="ARBA" id="ARBA00038335"/>
    </source>
</evidence>
<reference evidence="7" key="1">
    <citation type="journal article" date="2014" name="Microb. Cell Fact.">
        <title>Exploiting Issatchenkia orientalis SD108 for succinic acid production.</title>
        <authorList>
            <person name="Xiao H."/>
            <person name="Shao Z."/>
            <person name="Jiang Y."/>
            <person name="Dole S."/>
            <person name="Zhao H."/>
        </authorList>
    </citation>
    <scope>NUCLEOTIDE SEQUENCE [LARGE SCALE GENOMIC DNA]</scope>
    <source>
        <strain evidence="7">SD108</strain>
    </source>
</reference>
<organism evidence="6 7">
    <name type="scientific">Pichia kudriavzevii</name>
    <name type="common">Yeast</name>
    <name type="synonym">Issatchenkia orientalis</name>
    <dbReference type="NCBI Taxonomy" id="4909"/>
    <lineage>
        <taxon>Eukaryota</taxon>
        <taxon>Fungi</taxon>
        <taxon>Dikarya</taxon>
        <taxon>Ascomycota</taxon>
        <taxon>Saccharomycotina</taxon>
        <taxon>Pichiomycetes</taxon>
        <taxon>Pichiales</taxon>
        <taxon>Pichiaceae</taxon>
        <taxon>Pichia</taxon>
    </lineage>
</organism>
<dbReference type="PANTHER" id="PTHR44267">
    <property type="entry name" value="WD REPEAT-CONTAINING PROTEIN 43"/>
    <property type="match status" value="1"/>
</dbReference>
<comment type="subcellular location">
    <subcellularLocation>
        <location evidence="1">Nucleus</location>
    </subcellularLocation>
</comment>
<keyword evidence="2" id="KW-0539">Nucleus</keyword>
<protein>
    <recommendedName>
        <fullName evidence="5">Small-subunit processome Utp12 domain-containing protein</fullName>
    </recommendedName>
</protein>
<feature type="domain" description="Small-subunit processome Utp12" evidence="5">
    <location>
        <begin position="473"/>
        <end position="593"/>
    </location>
</feature>
<sequence>MASNSLITSEFSGIPLKGIAFTNVSLDTPVLKYQPLNNSNADSLAPLALDNTSIPSTIVWLDESYFIVMYENKPYFDLFDSNDLTKISQHVDLIVSSSNASCACAVFDATTSQLYLMDTSNRFYRYTFDKYSAHEDAKLDLLSNFVIAELTETISKMALSPQSNERIYLMSNSLYQFDLGSKTIVGSLNLFVEKTNCFQVYDDYLLISSTNDRFINVVDLNHLKTTCIFVMNAPVIKFSLVKHKKKSLLAAIDQDGFVELFSEPLEQILSSSSLSSSSSSSTASKRRRRAANAVKSIQYNSILKVAEDVSGLFTKVDNMIFDHDNLIISYLQNENFFVLDRFNWFVNPIDQLEIKIARKKSSVDALKLRTQDKASLKNYSENSQNFTIRTGDNYIDLDPISIQDTDSPQENAEDDEDDIGDDFSTLVTRLDKSTNVLNDKSLKKKRSKVNEQTKFGFQVGTLTTNISQALRNNDSSLFDSIINTATDENVVKSTISQLEQHTVLKILDKLAELVYKNKFKNTNEGADLGLGNSSINLTTWIRYVLVFHGTYLIGSSNGNADLRRRLGLLALSMKKRAGNMNRLLELKGSLSLVATKAAVIREVENLETNGTIDNDELVEEDVEYIEDEEDLDMLEKDLTDSDTENEQYIAETIDEGMESEDDLE</sequence>
<dbReference type="Pfam" id="PF04003">
    <property type="entry name" value="Utp12"/>
    <property type="match status" value="1"/>
</dbReference>
<evidence type="ECO:0000256" key="1">
    <source>
        <dbReference type="ARBA" id="ARBA00004123"/>
    </source>
</evidence>
<comment type="caution">
    <text evidence="6">The sequence shown here is derived from an EMBL/GenBank/DDBJ whole genome shotgun (WGS) entry which is preliminary data.</text>
</comment>
<dbReference type="InterPro" id="IPR007148">
    <property type="entry name" value="SSU_processome_Utp12"/>
</dbReference>
<dbReference type="InterPro" id="IPR036322">
    <property type="entry name" value="WD40_repeat_dom_sf"/>
</dbReference>
<evidence type="ECO:0000259" key="5">
    <source>
        <dbReference type="Pfam" id="PF04003"/>
    </source>
</evidence>
<dbReference type="PANTHER" id="PTHR44267:SF1">
    <property type="entry name" value="WD REPEAT-CONTAINING PROTEIN 43"/>
    <property type="match status" value="1"/>
</dbReference>
<dbReference type="Proteomes" id="UP000029867">
    <property type="component" value="Unassembled WGS sequence"/>
</dbReference>
<dbReference type="GO" id="GO:0000462">
    <property type="term" value="P:maturation of SSU-rRNA from tricistronic rRNA transcript (SSU-rRNA, 5.8S rRNA, LSU-rRNA)"/>
    <property type="evidence" value="ECO:0007669"/>
    <property type="project" value="TreeGrafter"/>
</dbReference>